<protein>
    <recommendedName>
        <fullName evidence="14">Proton channel OtopLc-like</fullName>
    </recommendedName>
</protein>
<evidence type="ECO:0000256" key="5">
    <source>
        <dbReference type="ARBA" id="ARBA00022692"/>
    </source>
</evidence>
<keyword evidence="8" id="KW-0406">Ion transport</keyword>
<gene>
    <name evidence="12" type="ORF">APLA_LOCUS2251</name>
</gene>
<feature type="transmembrane region" description="Helical" evidence="11">
    <location>
        <begin position="167"/>
        <end position="189"/>
    </location>
</feature>
<feature type="transmembrane region" description="Helical" evidence="11">
    <location>
        <begin position="548"/>
        <end position="566"/>
    </location>
</feature>
<evidence type="ECO:0000256" key="6">
    <source>
        <dbReference type="ARBA" id="ARBA00022781"/>
    </source>
</evidence>
<dbReference type="PANTHER" id="PTHR21522:SF61">
    <property type="entry name" value="PROTON CHANNEL OTOPLC"/>
    <property type="match status" value="1"/>
</dbReference>
<feature type="transmembrane region" description="Helical" evidence="11">
    <location>
        <begin position="209"/>
        <end position="229"/>
    </location>
</feature>
<feature type="transmembrane region" description="Helical" evidence="11">
    <location>
        <begin position="440"/>
        <end position="459"/>
    </location>
</feature>
<dbReference type="AlphaFoldDB" id="A0A8S0YZF6"/>
<evidence type="ECO:0000256" key="3">
    <source>
        <dbReference type="ARBA" id="ARBA00022448"/>
    </source>
</evidence>
<proteinExistence type="inferred from homology"/>
<comment type="caution">
    <text evidence="12">The sequence shown here is derived from an EMBL/GenBank/DDBJ whole genome shotgun (WGS) entry which is preliminary data.</text>
</comment>
<keyword evidence="9 11" id="KW-0472">Membrane</keyword>
<dbReference type="EMBL" id="CADEBC010000196">
    <property type="protein sequence ID" value="CAB3224967.1"/>
    <property type="molecule type" value="Genomic_DNA"/>
</dbReference>
<feature type="transmembrane region" description="Helical" evidence="11">
    <location>
        <begin position="586"/>
        <end position="612"/>
    </location>
</feature>
<evidence type="ECO:0000256" key="9">
    <source>
        <dbReference type="ARBA" id="ARBA00023136"/>
    </source>
</evidence>
<dbReference type="OrthoDB" id="6429739at2759"/>
<evidence type="ECO:0000256" key="10">
    <source>
        <dbReference type="ARBA" id="ARBA00023303"/>
    </source>
</evidence>
<keyword evidence="5 11" id="KW-0812">Transmembrane</keyword>
<evidence type="ECO:0000256" key="2">
    <source>
        <dbReference type="ARBA" id="ARBA00006513"/>
    </source>
</evidence>
<comment type="subcellular location">
    <subcellularLocation>
        <location evidence="1">Cell membrane</location>
        <topology evidence="1">Multi-pass membrane protein</topology>
    </subcellularLocation>
</comment>
<keyword evidence="4" id="KW-1003">Cell membrane</keyword>
<evidence type="ECO:0000256" key="4">
    <source>
        <dbReference type="ARBA" id="ARBA00022475"/>
    </source>
</evidence>
<keyword evidence="6" id="KW-0375">Hydrogen ion transport</keyword>
<name>A0A8S0YZF6_ARCPL</name>
<feature type="transmembrane region" description="Helical" evidence="11">
    <location>
        <begin position="406"/>
        <end position="428"/>
    </location>
</feature>
<dbReference type="Pfam" id="PF03189">
    <property type="entry name" value="Otopetrin"/>
    <property type="match status" value="1"/>
</dbReference>
<comment type="similarity">
    <text evidence="2">Belongs to the otopetrin family.</text>
</comment>
<dbReference type="PANTHER" id="PTHR21522">
    <property type="entry name" value="PROTON CHANNEL OTOP"/>
    <property type="match status" value="1"/>
</dbReference>
<keyword evidence="3" id="KW-0813">Transport</keyword>
<dbReference type="Proteomes" id="UP000494106">
    <property type="component" value="Unassembled WGS sequence"/>
</dbReference>
<keyword evidence="7 11" id="KW-1133">Transmembrane helix</keyword>
<dbReference type="GO" id="GO:0005886">
    <property type="term" value="C:plasma membrane"/>
    <property type="evidence" value="ECO:0007669"/>
    <property type="project" value="UniProtKB-SubCell"/>
</dbReference>
<feature type="transmembrane region" description="Helical" evidence="11">
    <location>
        <begin position="91"/>
        <end position="109"/>
    </location>
</feature>
<evidence type="ECO:0000256" key="11">
    <source>
        <dbReference type="SAM" id="Phobius"/>
    </source>
</evidence>
<dbReference type="InterPro" id="IPR004878">
    <property type="entry name" value="Otopetrin"/>
</dbReference>
<keyword evidence="13" id="KW-1185">Reference proteome</keyword>
<dbReference type="GO" id="GO:0015252">
    <property type="term" value="F:proton channel activity"/>
    <property type="evidence" value="ECO:0007669"/>
    <property type="project" value="InterPro"/>
</dbReference>
<evidence type="ECO:0000256" key="7">
    <source>
        <dbReference type="ARBA" id="ARBA00022989"/>
    </source>
</evidence>
<evidence type="ECO:0000313" key="12">
    <source>
        <dbReference type="EMBL" id="CAB3224967.1"/>
    </source>
</evidence>
<organism evidence="12 13">
    <name type="scientific">Arctia plantaginis</name>
    <name type="common">Wood tiger moth</name>
    <name type="synonym">Phalaena plantaginis</name>
    <dbReference type="NCBI Taxonomy" id="874455"/>
    <lineage>
        <taxon>Eukaryota</taxon>
        <taxon>Metazoa</taxon>
        <taxon>Ecdysozoa</taxon>
        <taxon>Arthropoda</taxon>
        <taxon>Hexapoda</taxon>
        <taxon>Insecta</taxon>
        <taxon>Pterygota</taxon>
        <taxon>Neoptera</taxon>
        <taxon>Endopterygota</taxon>
        <taxon>Lepidoptera</taxon>
        <taxon>Glossata</taxon>
        <taxon>Ditrysia</taxon>
        <taxon>Noctuoidea</taxon>
        <taxon>Erebidae</taxon>
        <taxon>Arctiinae</taxon>
        <taxon>Arctia</taxon>
    </lineage>
</organism>
<evidence type="ECO:0000256" key="8">
    <source>
        <dbReference type="ARBA" id="ARBA00023065"/>
    </source>
</evidence>
<feature type="transmembrane region" description="Helical" evidence="11">
    <location>
        <begin position="129"/>
        <end position="146"/>
    </location>
</feature>
<evidence type="ECO:0008006" key="14">
    <source>
        <dbReference type="Google" id="ProtNLM"/>
    </source>
</evidence>
<evidence type="ECO:0000313" key="13">
    <source>
        <dbReference type="Proteomes" id="UP000494106"/>
    </source>
</evidence>
<reference evidence="12 13" key="1">
    <citation type="submission" date="2020-04" db="EMBL/GenBank/DDBJ databases">
        <authorList>
            <person name="Wallbank WR R."/>
            <person name="Pardo Diaz C."/>
            <person name="Kozak K."/>
            <person name="Martin S."/>
            <person name="Jiggins C."/>
            <person name="Moest M."/>
            <person name="Warren A I."/>
            <person name="Byers J.R.P. K."/>
            <person name="Montejo-Kovacevich G."/>
            <person name="Yen C E."/>
        </authorList>
    </citation>
    <scope>NUCLEOTIDE SEQUENCE [LARGE SCALE GENOMIC DNA]</scope>
</reference>
<accession>A0A8S0YZF6</accession>
<keyword evidence="10" id="KW-0407">Ion channel</keyword>
<evidence type="ECO:0000256" key="1">
    <source>
        <dbReference type="ARBA" id="ARBA00004651"/>
    </source>
</evidence>
<feature type="transmembrane region" description="Helical" evidence="11">
    <location>
        <begin position="480"/>
        <end position="503"/>
    </location>
</feature>
<sequence length="642" mass="73009">MDIVIQEGVEWTPDRHDSRISYEHGSHYYHPHRQCTTTLERKLRHSREHPPHFLPRLSVVLPASNGSSMENIQRASPSSQRKPLSHGDESMTVVLSAFYAKLLIVLGVALPVTSTIQNELSTNMTSDLFTMYLYVVSMVFLGYTFYHLQMAKKDEKENSGRTRYGSFYLHIGVAGFGVGSIIHSCLQFGGYFDLSGDCQMTVVAVKPVLRILFLVAQTVFIFSFTDTLGPMRGVVIDRFGLMHLIATNVCEWLNVVIQETRDDIIAMAYDRPSFIRYANITVRELIPTNYSQSNISLEQKDWTIDTNESWINNITVKKQIWTCNVSEMITPLLKSVNPYLRPCGVEYSLLCSIIIIVIWNDICTVPGSKQEKQAPVSPLTVKKQCCARAKSNNHFSVDCGSAHKGLFMGVAVLSGTIVSLMLFNGLFHKEEHMELALLQINVWETILFLIMAIGSGACIQRMRTLPLKRSVTTLPLEHSLLLITQCGVYLYYLFQIIGAGFVIHRYSEETRATRIISPLCAVIQSSCQTLLVMDAWSRRCRGTGRQRPGRQLVTFLLVGNFALWLINRVKNARAEFHPIQMEFYGVWAWTLITHVSVPLLVCYRFQATVCFYEIWKNSYKRRKEGNNNVDVEDIELKNQHTA</sequence>